<evidence type="ECO:0000313" key="2">
    <source>
        <dbReference type="WBParaSite" id="nRc.2.0.1.t21771-RA"/>
    </source>
</evidence>
<proteinExistence type="predicted"/>
<sequence>MWQKKETENSRKMIEKSYRISFLENSLVPRENKKIYWDFIHKQERLILKQIGSETSGHRAC</sequence>
<keyword evidence="1" id="KW-1185">Reference proteome</keyword>
<evidence type="ECO:0000313" key="1">
    <source>
        <dbReference type="Proteomes" id="UP000887565"/>
    </source>
</evidence>
<name>A0A915J5P9_ROMCU</name>
<dbReference type="AlphaFoldDB" id="A0A915J5P9"/>
<accession>A0A915J5P9</accession>
<protein>
    <submittedName>
        <fullName evidence="2">Uncharacterized protein</fullName>
    </submittedName>
</protein>
<reference evidence="2" key="1">
    <citation type="submission" date="2022-11" db="UniProtKB">
        <authorList>
            <consortium name="WormBaseParasite"/>
        </authorList>
    </citation>
    <scope>IDENTIFICATION</scope>
</reference>
<dbReference type="Proteomes" id="UP000887565">
    <property type="component" value="Unplaced"/>
</dbReference>
<dbReference type="WBParaSite" id="nRc.2.0.1.t21771-RA">
    <property type="protein sequence ID" value="nRc.2.0.1.t21771-RA"/>
    <property type="gene ID" value="nRc.2.0.1.g21771"/>
</dbReference>
<organism evidence="1 2">
    <name type="scientific">Romanomermis culicivorax</name>
    <name type="common">Nematode worm</name>
    <dbReference type="NCBI Taxonomy" id="13658"/>
    <lineage>
        <taxon>Eukaryota</taxon>
        <taxon>Metazoa</taxon>
        <taxon>Ecdysozoa</taxon>
        <taxon>Nematoda</taxon>
        <taxon>Enoplea</taxon>
        <taxon>Dorylaimia</taxon>
        <taxon>Mermithida</taxon>
        <taxon>Mermithoidea</taxon>
        <taxon>Mermithidae</taxon>
        <taxon>Romanomermis</taxon>
    </lineage>
</organism>